<dbReference type="Gene3D" id="3.40.50.1820">
    <property type="entry name" value="alpha/beta hydrolase"/>
    <property type="match status" value="1"/>
</dbReference>
<dbReference type="PRINTS" id="PR00412">
    <property type="entry name" value="EPOXHYDRLASE"/>
</dbReference>
<keyword evidence="4" id="KW-1185">Reference proteome</keyword>
<dbReference type="SUPFAM" id="SSF53474">
    <property type="entry name" value="alpha/beta-Hydrolases"/>
    <property type="match status" value="1"/>
</dbReference>
<evidence type="ECO:0000256" key="1">
    <source>
        <dbReference type="ARBA" id="ARBA00022801"/>
    </source>
</evidence>
<name>A0ABV4E730_9GAMM</name>
<dbReference type="PANTHER" id="PTHR43329">
    <property type="entry name" value="EPOXIDE HYDROLASE"/>
    <property type="match status" value="1"/>
</dbReference>
<accession>A0ABV4E730</accession>
<comment type="caution">
    <text evidence="3">The sequence shown here is derived from an EMBL/GenBank/DDBJ whole genome shotgun (WGS) entry which is preliminary data.</text>
</comment>
<dbReference type="EMBL" id="JBGFFX010000004">
    <property type="protein sequence ID" value="MEY8770715.1"/>
    <property type="molecule type" value="Genomic_DNA"/>
</dbReference>
<feature type="domain" description="AB hydrolase-1" evidence="2">
    <location>
        <begin position="48"/>
        <end position="261"/>
    </location>
</feature>
<reference evidence="3 4" key="1">
    <citation type="submission" date="2024-07" db="EMBL/GenBank/DDBJ databases">
        <authorList>
            <person name="Hebao G."/>
        </authorList>
    </citation>
    <scope>NUCLEOTIDE SEQUENCE [LARGE SCALE GENOMIC DNA]</scope>
    <source>
        <strain evidence="3 4">ACCC 02193</strain>
    </source>
</reference>
<evidence type="ECO:0000313" key="3">
    <source>
        <dbReference type="EMBL" id="MEY8770715.1"/>
    </source>
</evidence>
<keyword evidence="1 3" id="KW-0378">Hydrolase</keyword>
<dbReference type="Proteomes" id="UP001565243">
    <property type="component" value="Unassembled WGS sequence"/>
</dbReference>
<gene>
    <name evidence="3" type="ORF">AB6T85_09780</name>
</gene>
<dbReference type="InterPro" id="IPR000073">
    <property type="entry name" value="AB_hydrolase_1"/>
</dbReference>
<dbReference type="GO" id="GO:0016787">
    <property type="term" value="F:hydrolase activity"/>
    <property type="evidence" value="ECO:0007669"/>
    <property type="project" value="UniProtKB-KW"/>
</dbReference>
<evidence type="ECO:0000259" key="2">
    <source>
        <dbReference type="Pfam" id="PF00561"/>
    </source>
</evidence>
<protein>
    <submittedName>
        <fullName evidence="3">Alpha/beta fold hydrolase</fullName>
    </submittedName>
</protein>
<evidence type="ECO:0000313" key="4">
    <source>
        <dbReference type="Proteomes" id="UP001565243"/>
    </source>
</evidence>
<sequence>MLISTNTEADRQAIAAFQTATFWQQFRQEYVEVNGIRLHYVTGGSGEPVLLLPGWPQSWYAWRYVMPLLVAAGRRVIAVDPRGLGDSAHPADGYDMTTTANDIHQLIATLKLNESGPIDVVCHDIGSWIGYALAADWPEDVKRLALFDAALPGISPPPPSGIPTDEANVKSWHFAFNRLNDLPEILFTGRERELISWLFAAKSLKSWSITPADLEEYVRVNQLPGALRSALSYYRTGFSPASLAAARQRAEKKLLMPVLAVGAEGSVGDTLLKTLQQLAVEVKGGVIAGVGHYIPEEAPATLAGLLADFFIPSGSPTDGR</sequence>
<dbReference type="RefSeq" id="WP_369895421.1">
    <property type="nucleotide sequence ID" value="NZ_JBGFFX010000004.1"/>
</dbReference>
<organism evidence="3 4">
    <name type="scientific">Erwinia aeris</name>
    <dbReference type="NCBI Taxonomy" id="3239803"/>
    <lineage>
        <taxon>Bacteria</taxon>
        <taxon>Pseudomonadati</taxon>
        <taxon>Pseudomonadota</taxon>
        <taxon>Gammaproteobacteria</taxon>
        <taxon>Enterobacterales</taxon>
        <taxon>Erwiniaceae</taxon>
        <taxon>Erwinia</taxon>
    </lineage>
</organism>
<dbReference type="Pfam" id="PF00561">
    <property type="entry name" value="Abhydrolase_1"/>
    <property type="match status" value="1"/>
</dbReference>
<dbReference type="InterPro" id="IPR000639">
    <property type="entry name" value="Epox_hydrolase-like"/>
</dbReference>
<proteinExistence type="predicted"/>
<dbReference type="InterPro" id="IPR029058">
    <property type="entry name" value="AB_hydrolase_fold"/>
</dbReference>